<evidence type="ECO:0000259" key="4">
    <source>
        <dbReference type="PROSITE" id="PS50977"/>
    </source>
</evidence>
<feature type="domain" description="HTH tetR-type" evidence="4">
    <location>
        <begin position="19"/>
        <end position="79"/>
    </location>
</feature>
<dbReference type="PRINTS" id="PR00455">
    <property type="entry name" value="HTHTETR"/>
</dbReference>
<dbReference type="SUPFAM" id="SSF48498">
    <property type="entry name" value="Tetracyclin repressor-like, C-terminal domain"/>
    <property type="match status" value="1"/>
</dbReference>
<dbReference type="InterPro" id="IPR036271">
    <property type="entry name" value="Tet_transcr_reg_TetR-rel_C_sf"/>
</dbReference>
<evidence type="ECO:0000313" key="5">
    <source>
        <dbReference type="EMBL" id="OAJ67994.1"/>
    </source>
</evidence>
<dbReference type="Pfam" id="PF17938">
    <property type="entry name" value="TetR_C_29"/>
    <property type="match status" value="1"/>
</dbReference>
<comment type="caution">
    <text evidence="5">The sequence shown here is derived from an EMBL/GenBank/DDBJ whole genome shotgun (WGS) entry which is preliminary data.</text>
</comment>
<name>A0A1B6VLB4_9PROT</name>
<keyword evidence="1 2" id="KW-0238">DNA-binding</keyword>
<dbReference type="AlphaFoldDB" id="A0A1B6VLB4"/>
<evidence type="ECO:0000256" key="2">
    <source>
        <dbReference type="PROSITE-ProRule" id="PRU00335"/>
    </source>
</evidence>
<dbReference type="GO" id="GO:0003677">
    <property type="term" value="F:DNA binding"/>
    <property type="evidence" value="ECO:0007669"/>
    <property type="project" value="UniProtKB-UniRule"/>
</dbReference>
<dbReference type="InterPro" id="IPR009057">
    <property type="entry name" value="Homeodomain-like_sf"/>
</dbReference>
<dbReference type="EMBL" id="LUTU01000005">
    <property type="protein sequence ID" value="OAJ67994.1"/>
    <property type="molecule type" value="Genomic_DNA"/>
</dbReference>
<dbReference type="PATRIC" id="fig|38307.3.peg.714"/>
<dbReference type="Gene3D" id="1.10.357.10">
    <property type="entry name" value="Tetracycline Repressor, domain 2"/>
    <property type="match status" value="1"/>
</dbReference>
<dbReference type="SUPFAM" id="SSF46689">
    <property type="entry name" value="Homeodomain-like"/>
    <property type="match status" value="1"/>
</dbReference>
<accession>A0A1B6VLB4</accession>
<dbReference type="PANTHER" id="PTHR30328">
    <property type="entry name" value="TRANSCRIPTIONAL REPRESSOR"/>
    <property type="match status" value="1"/>
</dbReference>
<feature type="DNA-binding region" description="H-T-H motif" evidence="2">
    <location>
        <begin position="42"/>
        <end position="61"/>
    </location>
</feature>
<dbReference type="InterPro" id="IPR001647">
    <property type="entry name" value="HTH_TetR"/>
</dbReference>
<dbReference type="InterPro" id="IPR050109">
    <property type="entry name" value="HTH-type_TetR-like_transc_reg"/>
</dbReference>
<dbReference type="InterPro" id="IPR041474">
    <property type="entry name" value="NicS_C"/>
</dbReference>
<reference evidence="5 6" key="1">
    <citation type="submission" date="2016-03" db="EMBL/GenBank/DDBJ databases">
        <title>Draft genome sequence of Gluconobacter cerinus strain CECT 9110.</title>
        <authorList>
            <person name="Sainz F."/>
            <person name="Mas A."/>
            <person name="Torija M.J."/>
        </authorList>
    </citation>
    <scope>NUCLEOTIDE SEQUENCE [LARGE SCALE GENOMIC DNA]</scope>
    <source>
        <strain evidence="5 6">CECT 9110</strain>
    </source>
</reference>
<feature type="region of interest" description="Disordered" evidence="3">
    <location>
        <begin position="1"/>
        <end position="21"/>
    </location>
</feature>
<gene>
    <name evidence="5" type="ORF">A0123_00695</name>
</gene>
<evidence type="ECO:0000256" key="1">
    <source>
        <dbReference type="ARBA" id="ARBA00023125"/>
    </source>
</evidence>
<dbReference type="PANTHER" id="PTHR30328:SF54">
    <property type="entry name" value="HTH-TYPE TRANSCRIPTIONAL REPRESSOR SCO4008"/>
    <property type="match status" value="1"/>
</dbReference>
<evidence type="ECO:0000256" key="3">
    <source>
        <dbReference type="SAM" id="MobiDB-lite"/>
    </source>
</evidence>
<dbReference type="PROSITE" id="PS50977">
    <property type="entry name" value="HTH_TETR_2"/>
    <property type="match status" value="1"/>
</dbReference>
<dbReference type="OrthoDB" id="2356263at2"/>
<dbReference type="Pfam" id="PF00440">
    <property type="entry name" value="TetR_N"/>
    <property type="match status" value="1"/>
</dbReference>
<evidence type="ECO:0000313" key="6">
    <source>
        <dbReference type="Proteomes" id="UP000077786"/>
    </source>
</evidence>
<proteinExistence type="predicted"/>
<dbReference type="Proteomes" id="UP000077786">
    <property type="component" value="Unassembled WGS sequence"/>
</dbReference>
<dbReference type="RefSeq" id="WP_046900159.1">
    <property type="nucleotide sequence ID" value="NZ_LUTU01000005.1"/>
</dbReference>
<protein>
    <submittedName>
        <fullName evidence="5">TetR family transcriptional regulator</fullName>
    </submittedName>
</protein>
<organism evidence="5 6">
    <name type="scientific">Gluconobacter cerinus</name>
    <dbReference type="NCBI Taxonomy" id="38307"/>
    <lineage>
        <taxon>Bacteria</taxon>
        <taxon>Pseudomonadati</taxon>
        <taxon>Pseudomonadota</taxon>
        <taxon>Alphaproteobacteria</taxon>
        <taxon>Acetobacterales</taxon>
        <taxon>Acetobacteraceae</taxon>
        <taxon>Gluconobacter</taxon>
    </lineage>
</organism>
<sequence length="217" mass="25036">MSAQSPDIQSPRPRVRDAEATKSRILEAAKKEFAKNGLEGARVDAIALEANANKRMIYHYFESKEKLFQTVLENAYFDIRESEKKLDLDSFDPREALERLVRFTWNYYIRNPEFISLVNSENLAQARHLKSSETVKIVSRRFVGLVDTILKRGVAQGLFREGVDPVQLNITIAAVSYYYFTNQYTGSIIFERELMSEAAQAERIRFNIETILRIVSL</sequence>